<evidence type="ECO:0000256" key="1">
    <source>
        <dbReference type="ARBA" id="ARBA00022690"/>
    </source>
</evidence>
<organism evidence="4 5">
    <name type="scientific">Striga hermonthica</name>
    <name type="common">Purple witchweed</name>
    <name type="synonym">Buchnera hermonthica</name>
    <dbReference type="NCBI Taxonomy" id="68872"/>
    <lineage>
        <taxon>Eukaryota</taxon>
        <taxon>Viridiplantae</taxon>
        <taxon>Streptophyta</taxon>
        <taxon>Embryophyta</taxon>
        <taxon>Tracheophyta</taxon>
        <taxon>Spermatophyta</taxon>
        <taxon>Magnoliopsida</taxon>
        <taxon>eudicotyledons</taxon>
        <taxon>Gunneridae</taxon>
        <taxon>Pentapetalae</taxon>
        <taxon>asterids</taxon>
        <taxon>lamiids</taxon>
        <taxon>Lamiales</taxon>
        <taxon>Orobanchaceae</taxon>
        <taxon>Buchnereae</taxon>
        <taxon>Striga</taxon>
    </lineage>
</organism>
<keyword evidence="2" id="KW-0789">Thiol protease inhibitor</keyword>
<evidence type="ECO:0000313" key="5">
    <source>
        <dbReference type="Proteomes" id="UP001153555"/>
    </source>
</evidence>
<dbReference type="PANTHER" id="PTHR47364:SF2">
    <property type="entry name" value="CYSTEINE PROTEINASE INHIBITOR 5"/>
    <property type="match status" value="1"/>
</dbReference>
<dbReference type="GO" id="GO:0004869">
    <property type="term" value="F:cysteine-type endopeptidase inhibitor activity"/>
    <property type="evidence" value="ECO:0007669"/>
    <property type="project" value="UniProtKB-KW"/>
</dbReference>
<dbReference type="Pfam" id="PF16845">
    <property type="entry name" value="SQAPI"/>
    <property type="match status" value="1"/>
</dbReference>
<comment type="caution">
    <text evidence="4">The sequence shown here is derived from an EMBL/GenBank/DDBJ whole genome shotgun (WGS) entry which is preliminary data.</text>
</comment>
<accession>A0A9N7NKE6</accession>
<proteinExistence type="predicted"/>
<dbReference type="EMBL" id="CACSLK010030184">
    <property type="protein sequence ID" value="CAA0837200.1"/>
    <property type="molecule type" value="Genomic_DNA"/>
</dbReference>
<protein>
    <submittedName>
        <fullName evidence="4">Cysteine proteinase inhibitor 5</fullName>
    </submittedName>
</protein>
<dbReference type="Proteomes" id="UP001153555">
    <property type="component" value="Unassembled WGS sequence"/>
</dbReference>
<evidence type="ECO:0000259" key="3">
    <source>
        <dbReference type="Pfam" id="PF16845"/>
    </source>
</evidence>
<evidence type="ECO:0000313" key="4">
    <source>
        <dbReference type="EMBL" id="CAA0837200.1"/>
    </source>
</evidence>
<keyword evidence="5" id="KW-1185">Reference proteome</keyword>
<dbReference type="SUPFAM" id="SSF54403">
    <property type="entry name" value="Cystatin/monellin"/>
    <property type="match status" value="1"/>
</dbReference>
<gene>
    <name evidence="4" type="ORF">SHERM_04198</name>
</gene>
<dbReference type="InterPro" id="IPR046350">
    <property type="entry name" value="Cystatin_sf"/>
</dbReference>
<feature type="domain" description="Cystatin" evidence="3">
    <location>
        <begin position="12"/>
        <end position="98"/>
    </location>
</feature>
<dbReference type="OrthoDB" id="1100594at2759"/>
<sequence length="100" mass="11254">MAITSQNVWEPIRNLKDPSVVKIAGIAVLIHNRQAAETSLKLDSIVSGKIQYNHSQDPGTIFNRRYDLIIVAVDGKNIKKHYEVVITDKPLILESFDEVL</sequence>
<evidence type="ECO:0000256" key="2">
    <source>
        <dbReference type="ARBA" id="ARBA00022704"/>
    </source>
</evidence>
<dbReference type="PANTHER" id="PTHR47364">
    <property type="entry name" value="CYSTEINE PROTEINASE INHIBITOR 5"/>
    <property type="match status" value="1"/>
</dbReference>
<keyword evidence="1" id="KW-0646">Protease inhibitor</keyword>
<dbReference type="AlphaFoldDB" id="A0A9N7NKE6"/>
<reference evidence="4" key="1">
    <citation type="submission" date="2019-12" db="EMBL/GenBank/DDBJ databases">
        <authorList>
            <person name="Scholes J."/>
        </authorList>
    </citation>
    <scope>NUCLEOTIDE SEQUENCE</scope>
</reference>
<dbReference type="Gene3D" id="3.10.450.10">
    <property type="match status" value="1"/>
</dbReference>
<dbReference type="InterPro" id="IPR000010">
    <property type="entry name" value="Cystatin_dom"/>
</dbReference>
<name>A0A9N7NKE6_STRHE</name>